<evidence type="ECO:0000256" key="2">
    <source>
        <dbReference type="ARBA" id="ARBA00022801"/>
    </source>
</evidence>
<protein>
    <submittedName>
        <fullName evidence="4">Cysteine hydrolase</fullName>
    </submittedName>
</protein>
<reference evidence="4 5" key="1">
    <citation type="submission" date="2018-08" db="EMBL/GenBank/DDBJ databases">
        <title>Murine metabolic-syndrome-specific gut microbial biobank.</title>
        <authorList>
            <person name="Liu C."/>
        </authorList>
    </citation>
    <scope>NUCLEOTIDE SEQUENCE [LARGE SCALE GENOMIC DNA]</scope>
    <source>
        <strain evidence="4 5">583</strain>
    </source>
</reference>
<dbReference type="GO" id="GO:0016787">
    <property type="term" value="F:hydrolase activity"/>
    <property type="evidence" value="ECO:0007669"/>
    <property type="project" value="UniProtKB-KW"/>
</dbReference>
<feature type="domain" description="Isochorismatase-like" evidence="3">
    <location>
        <begin position="11"/>
        <end position="204"/>
    </location>
</feature>
<dbReference type="OrthoDB" id="257098at2"/>
<comment type="similarity">
    <text evidence="1">Belongs to the isochorismatase family.</text>
</comment>
<dbReference type="PANTHER" id="PTHR43540">
    <property type="entry name" value="PEROXYUREIDOACRYLATE/UREIDOACRYLATE AMIDOHYDROLASE-RELATED"/>
    <property type="match status" value="1"/>
</dbReference>
<evidence type="ECO:0000256" key="1">
    <source>
        <dbReference type="ARBA" id="ARBA00006336"/>
    </source>
</evidence>
<dbReference type="Gene3D" id="3.40.50.850">
    <property type="entry name" value="Isochorismatase-like"/>
    <property type="match status" value="1"/>
</dbReference>
<name>A0A845R023_9CLOT</name>
<accession>A0A845R023</accession>
<sequence length="216" mass="24479">MNKIKINPQKTALLIVDMQNHFVRTDFGEALDYKADGEWERWLPFYTRLHDIVIPNTQKLIESLRKNKIEVTHGRIASLKKDGSDRCLVQRKPGWNDILLPVNSENAQIIDELKPLDDEIVVNKTTDSVVAGTNYTSLIRNMGIETIIVTGIVTDQCVASTVRDLADEGFEVIVVEDCCAAADHRLHENELEIMNVIYCSIMNTDEVIDLVEKSLK</sequence>
<dbReference type="CDD" id="cd00431">
    <property type="entry name" value="cysteine_hydrolases"/>
    <property type="match status" value="1"/>
</dbReference>
<evidence type="ECO:0000259" key="3">
    <source>
        <dbReference type="Pfam" id="PF00857"/>
    </source>
</evidence>
<proteinExistence type="inferred from homology"/>
<dbReference type="SUPFAM" id="SSF52499">
    <property type="entry name" value="Isochorismatase-like hydrolases"/>
    <property type="match status" value="1"/>
</dbReference>
<comment type="caution">
    <text evidence="4">The sequence shown here is derived from an EMBL/GenBank/DDBJ whole genome shotgun (WGS) entry which is preliminary data.</text>
</comment>
<dbReference type="InterPro" id="IPR050272">
    <property type="entry name" value="Isochorismatase-like_hydrls"/>
</dbReference>
<dbReference type="EMBL" id="QXXA01000010">
    <property type="protein sequence ID" value="NBI07096.1"/>
    <property type="molecule type" value="Genomic_DNA"/>
</dbReference>
<dbReference type="InterPro" id="IPR000868">
    <property type="entry name" value="Isochorismatase-like_dom"/>
</dbReference>
<evidence type="ECO:0000313" key="5">
    <source>
        <dbReference type="Proteomes" id="UP000467132"/>
    </source>
</evidence>
<dbReference type="InterPro" id="IPR036380">
    <property type="entry name" value="Isochorismatase-like_sf"/>
</dbReference>
<organism evidence="4 5">
    <name type="scientific">Senegalia massiliensis</name>
    <dbReference type="NCBI Taxonomy" id="1720316"/>
    <lineage>
        <taxon>Bacteria</taxon>
        <taxon>Bacillati</taxon>
        <taxon>Bacillota</taxon>
        <taxon>Clostridia</taxon>
        <taxon>Eubacteriales</taxon>
        <taxon>Clostridiaceae</taxon>
        <taxon>Senegalia</taxon>
    </lineage>
</organism>
<gene>
    <name evidence="4" type="ORF">D3Z33_09555</name>
</gene>
<dbReference type="Pfam" id="PF00857">
    <property type="entry name" value="Isochorismatase"/>
    <property type="match status" value="1"/>
</dbReference>
<keyword evidence="5" id="KW-1185">Reference proteome</keyword>
<dbReference type="AlphaFoldDB" id="A0A845R023"/>
<evidence type="ECO:0000313" key="4">
    <source>
        <dbReference type="EMBL" id="NBI07096.1"/>
    </source>
</evidence>
<dbReference type="PANTHER" id="PTHR43540:SF1">
    <property type="entry name" value="ISOCHORISMATASE HYDROLASE"/>
    <property type="match status" value="1"/>
</dbReference>
<keyword evidence="2 4" id="KW-0378">Hydrolase</keyword>
<dbReference type="Proteomes" id="UP000467132">
    <property type="component" value="Unassembled WGS sequence"/>
</dbReference>